<organism evidence="2 3">
    <name type="scientific">Rubneribacter badeniensis</name>
    <dbReference type="NCBI Taxonomy" id="2070688"/>
    <lineage>
        <taxon>Bacteria</taxon>
        <taxon>Bacillati</taxon>
        <taxon>Actinomycetota</taxon>
        <taxon>Coriobacteriia</taxon>
        <taxon>Eggerthellales</taxon>
        <taxon>Eggerthellaceae</taxon>
        <taxon>Rubneribacter</taxon>
    </lineage>
</organism>
<evidence type="ECO:0000313" key="3">
    <source>
        <dbReference type="Proteomes" id="UP000236488"/>
    </source>
</evidence>
<dbReference type="RefSeq" id="WP_103262452.1">
    <property type="nucleotide sequence ID" value="NZ_PPEL01000002.1"/>
</dbReference>
<dbReference type="Pfam" id="PF18851">
    <property type="entry name" value="baeRF_family8"/>
    <property type="match status" value="1"/>
</dbReference>
<protein>
    <recommendedName>
        <fullName evidence="1">Bacterial archaeo-eukaryotic release factor family 8 domain-containing protein</fullName>
    </recommendedName>
</protein>
<name>A0A2K2U8D3_9ACTN</name>
<sequence length="388" mass="42783">MDDSITRLEDIGPALYESAQPPLVTIYSPTHGPEARTTDRRRFEEMAARARERLAQRFERRERAGADRLLERLAERFDELAGPSADGALAAFASNEGAFVCNLDRHVEPIVVVGDAFLVRPLLKGLGFGSRYLLLGLSADRFALIRGSFGSLERVKLPADVPGTYSEEFPDVYDGRPGALDYPSLENHLPPYHGHKSRNDVRSEEAEKFFRSVNEAVSERLARETEVPVILVALPEHQTAFRRISTIPHLLDEGIEKDVGGLSARELLDEAKGVIERERERRADRLLAGFGDAAAHGRGVCDLSAIGLSLAERRVRALFVAEDADVPGVFDAETGEVSLIERGPHERFQGPELADQFARAALAQDAEVFELDPEKIPGGSGMAALYRY</sequence>
<feature type="domain" description="Bacterial archaeo-eukaryotic release factor family 8" evidence="1">
    <location>
        <begin position="130"/>
        <end position="283"/>
    </location>
</feature>
<dbReference type="EMBL" id="PPEL01000002">
    <property type="protein sequence ID" value="PNV66544.1"/>
    <property type="molecule type" value="Genomic_DNA"/>
</dbReference>
<dbReference type="InterPro" id="IPR040830">
    <property type="entry name" value="Bact_RF_family8"/>
</dbReference>
<keyword evidence="3" id="KW-1185">Reference proteome</keyword>
<evidence type="ECO:0000313" key="2">
    <source>
        <dbReference type="EMBL" id="PNV66544.1"/>
    </source>
</evidence>
<proteinExistence type="predicted"/>
<comment type="caution">
    <text evidence="2">The sequence shown here is derived from an EMBL/GenBank/DDBJ whole genome shotgun (WGS) entry which is preliminary data.</text>
</comment>
<reference evidence="2 3" key="1">
    <citation type="journal article" date="2018" name="Int. J. Syst. Evol. Microbiol.">
        <title>Rubneribacter badeniensis gen. nov., sp. nov. and Enteroscipio rubneri gen. nov., sp. nov., new members of the Eggerthellaceae isolated from human faeces.</title>
        <authorList>
            <person name="Danylec N."/>
            <person name="Gobl A."/>
            <person name="Stoll D.A."/>
            <person name="Hetzer B."/>
            <person name="Kulling S.E."/>
            <person name="Huch M."/>
        </authorList>
    </citation>
    <scope>NUCLEOTIDE SEQUENCE [LARGE SCALE GENOMIC DNA]</scope>
    <source>
        <strain evidence="2 3">ResAG-85</strain>
    </source>
</reference>
<gene>
    <name evidence="2" type="ORF">C2L80_01220</name>
</gene>
<accession>A0A2K2U8D3</accession>
<evidence type="ECO:0000259" key="1">
    <source>
        <dbReference type="Pfam" id="PF18851"/>
    </source>
</evidence>
<dbReference type="AlphaFoldDB" id="A0A2K2U8D3"/>
<dbReference type="Proteomes" id="UP000236488">
    <property type="component" value="Unassembled WGS sequence"/>
</dbReference>
<dbReference type="PROSITE" id="PS50007">
    <property type="entry name" value="PIPLC_X_DOMAIN"/>
    <property type="match status" value="1"/>
</dbReference>